<keyword evidence="2" id="KW-0812">Transmembrane</keyword>
<evidence type="ECO:0000256" key="2">
    <source>
        <dbReference type="SAM" id="Phobius"/>
    </source>
</evidence>
<organism evidence="3 4">
    <name type="scientific">Candidatus Ornithospirochaeta avicola</name>
    <dbReference type="NCBI Taxonomy" id="2840896"/>
    <lineage>
        <taxon>Bacteria</taxon>
        <taxon>Pseudomonadati</taxon>
        <taxon>Spirochaetota</taxon>
        <taxon>Spirochaetia</taxon>
        <taxon>Spirochaetales</taxon>
        <taxon>Spirochaetaceae</taxon>
        <taxon>Spirochaetaceae incertae sedis</taxon>
        <taxon>Candidatus Ornithospirochaeta</taxon>
    </lineage>
</organism>
<dbReference type="AlphaFoldDB" id="A0A9D1PUN5"/>
<feature type="coiled-coil region" evidence="1">
    <location>
        <begin position="12"/>
        <end position="39"/>
    </location>
</feature>
<keyword evidence="2" id="KW-1133">Transmembrane helix</keyword>
<keyword evidence="1" id="KW-0175">Coiled coil</keyword>
<gene>
    <name evidence="3" type="ORF">IAB12_06600</name>
</gene>
<evidence type="ECO:0000313" key="3">
    <source>
        <dbReference type="EMBL" id="HIV99425.1"/>
    </source>
</evidence>
<evidence type="ECO:0000313" key="4">
    <source>
        <dbReference type="Proteomes" id="UP000823936"/>
    </source>
</evidence>
<comment type="caution">
    <text evidence="3">The sequence shown here is derived from an EMBL/GenBank/DDBJ whole genome shotgun (WGS) entry which is preliminary data.</text>
</comment>
<reference evidence="3" key="1">
    <citation type="journal article" date="2021" name="PeerJ">
        <title>Extensive microbial diversity within the chicken gut microbiome revealed by metagenomics and culture.</title>
        <authorList>
            <person name="Gilroy R."/>
            <person name="Ravi A."/>
            <person name="Getino M."/>
            <person name="Pursley I."/>
            <person name="Horton D.L."/>
            <person name="Alikhan N.F."/>
            <person name="Baker D."/>
            <person name="Gharbi K."/>
            <person name="Hall N."/>
            <person name="Watson M."/>
            <person name="Adriaenssens E.M."/>
            <person name="Foster-Nyarko E."/>
            <person name="Jarju S."/>
            <person name="Secka A."/>
            <person name="Antonio M."/>
            <person name="Oren A."/>
            <person name="Chaudhuri R.R."/>
            <person name="La Ragione R."/>
            <person name="Hildebrand F."/>
            <person name="Pallen M.J."/>
        </authorList>
    </citation>
    <scope>NUCLEOTIDE SEQUENCE</scope>
    <source>
        <strain evidence="3">Gambia11-129</strain>
    </source>
</reference>
<sequence length="121" mass="14356">MTFFSPYGVVSNIRGEKELERLKEERMQKEAELEILRQKEMSLYDGELEKGETVLVFPSSSYEPEAADEQDDVEEDDYFYLPLYLDILISAFLAFFISILPVFNKKKEKKKKERINYDDYT</sequence>
<accession>A0A9D1PUN5</accession>
<keyword evidence="2" id="KW-0472">Membrane</keyword>
<name>A0A9D1PUN5_9SPIO</name>
<reference evidence="3" key="2">
    <citation type="submission" date="2021-04" db="EMBL/GenBank/DDBJ databases">
        <authorList>
            <person name="Gilroy R."/>
        </authorList>
    </citation>
    <scope>NUCLEOTIDE SEQUENCE</scope>
    <source>
        <strain evidence="3">Gambia11-129</strain>
    </source>
</reference>
<protein>
    <submittedName>
        <fullName evidence="3">Uncharacterized protein</fullName>
    </submittedName>
</protein>
<proteinExistence type="predicted"/>
<evidence type="ECO:0000256" key="1">
    <source>
        <dbReference type="SAM" id="Coils"/>
    </source>
</evidence>
<dbReference type="Proteomes" id="UP000823936">
    <property type="component" value="Unassembled WGS sequence"/>
</dbReference>
<dbReference type="EMBL" id="DXHU01000023">
    <property type="protein sequence ID" value="HIV99425.1"/>
    <property type="molecule type" value="Genomic_DNA"/>
</dbReference>
<feature type="transmembrane region" description="Helical" evidence="2">
    <location>
        <begin position="83"/>
        <end position="103"/>
    </location>
</feature>